<dbReference type="Pfam" id="PF25873">
    <property type="entry name" value="WHD_MalT"/>
    <property type="match status" value="1"/>
</dbReference>
<dbReference type="InterPro" id="IPR000792">
    <property type="entry name" value="Tscrpt_reg_LuxR_C"/>
</dbReference>
<dbReference type="InterPro" id="IPR041617">
    <property type="entry name" value="TPR_MalT"/>
</dbReference>
<proteinExistence type="predicted"/>
<keyword evidence="3" id="KW-0804">Transcription</keyword>
<dbReference type="SMART" id="SM00028">
    <property type="entry name" value="TPR"/>
    <property type="match status" value="3"/>
</dbReference>
<comment type="caution">
    <text evidence="5">The sequence shown here is derived from an EMBL/GenBank/DDBJ whole genome shotgun (WGS) entry which is preliminary data.</text>
</comment>
<keyword evidence="2" id="KW-0238">DNA-binding</keyword>
<dbReference type="CDD" id="cd06170">
    <property type="entry name" value="LuxR_C_like"/>
    <property type="match status" value="1"/>
</dbReference>
<dbReference type="SUPFAM" id="SSF48452">
    <property type="entry name" value="TPR-like"/>
    <property type="match status" value="1"/>
</dbReference>
<dbReference type="Proteomes" id="UP000680348">
    <property type="component" value="Unassembled WGS sequence"/>
</dbReference>
<gene>
    <name evidence="5" type="ORF">KEU06_26025</name>
</gene>
<dbReference type="EMBL" id="JAGWCR010000019">
    <property type="protein sequence ID" value="MBS3652066.1"/>
    <property type="molecule type" value="Genomic_DNA"/>
</dbReference>
<evidence type="ECO:0000259" key="4">
    <source>
        <dbReference type="PROSITE" id="PS50043"/>
    </source>
</evidence>
<dbReference type="InterPro" id="IPR011990">
    <property type="entry name" value="TPR-like_helical_dom_sf"/>
</dbReference>
<dbReference type="Gene3D" id="1.10.10.10">
    <property type="entry name" value="Winged helix-like DNA-binding domain superfamily/Winged helix DNA-binding domain"/>
    <property type="match status" value="1"/>
</dbReference>
<protein>
    <submittedName>
        <fullName evidence="5">Transcriptional regulator</fullName>
    </submittedName>
</protein>
<dbReference type="SMART" id="SM00421">
    <property type="entry name" value="HTH_LUXR"/>
    <property type="match status" value="1"/>
</dbReference>
<dbReference type="PANTHER" id="PTHR44688">
    <property type="entry name" value="DNA-BINDING TRANSCRIPTIONAL ACTIVATOR DEVR_DOSR"/>
    <property type="match status" value="1"/>
</dbReference>
<dbReference type="Pfam" id="PF00196">
    <property type="entry name" value="GerE"/>
    <property type="match status" value="1"/>
</dbReference>
<reference evidence="5" key="1">
    <citation type="submission" date="2021-04" db="EMBL/GenBank/DDBJ databases">
        <title>Pseudaminobacter soli sp. nov., isolated from paddy soil contaminated by heavy metals.</title>
        <authorList>
            <person name="Zhang K."/>
        </authorList>
    </citation>
    <scope>NUCLEOTIDE SEQUENCE</scope>
    <source>
        <strain evidence="5">19-2017</strain>
    </source>
</reference>
<dbReference type="InterPro" id="IPR036388">
    <property type="entry name" value="WH-like_DNA-bd_sf"/>
</dbReference>
<accession>A0A942E263</accession>
<organism evidence="5 6">
    <name type="scientific">Pseudaminobacter soli</name>
    <name type="common">ex Zhang et al. 2022</name>
    <dbReference type="NCBI Taxonomy" id="2831468"/>
    <lineage>
        <taxon>Bacteria</taxon>
        <taxon>Pseudomonadati</taxon>
        <taxon>Pseudomonadota</taxon>
        <taxon>Alphaproteobacteria</taxon>
        <taxon>Hyphomicrobiales</taxon>
        <taxon>Phyllobacteriaceae</taxon>
        <taxon>Pseudaminobacter</taxon>
    </lineage>
</organism>
<dbReference type="GO" id="GO:0003677">
    <property type="term" value="F:DNA binding"/>
    <property type="evidence" value="ECO:0007669"/>
    <property type="project" value="UniProtKB-KW"/>
</dbReference>
<sequence length="884" mass="97221">MLFQAIDRPSVQEKILDGVSRKIAKLHSPPAFGKTAALRAAYEHVTTNPGGMAELFPQGISHCGWLTFSHSYADAAHAVTDLATALGVAPLPGKMTLPELFDEVGCRSGCTLLFLDEVEEPSEPGVASMLSELFLNAPDNLRIASAFRHLPHLPLARLGVRGLVTELTARELAFSRSELRTLFGRLANANEMETFYRASYGWPALAQITRDLLPGISDPSERRSLFDGNHPRLHAYVSEELAALVSPSLHAILRYCAILDDFSPELAEHLSGLKMLPAEIRALDDLYPLIEKSALGPGWYCLHPVLRRCLEAELAVDPNLLPARLHSKAAVWFTERQLIQKAVSHAAQGGNFSLAADAIRQAGGVNLFIRAGHTVLQTLIEDLPASVIHESPGLMLCHTLVLAKSGNVQAARERIEALKMMPGQCELEGFDINSSAFGHIEGMIGIYQDLCSVPAAVRELERMAAELPPQATWDLGWINNHLCIAYTRTGRLDLAHRTALKGLACYREEKAVYAEAFMLMHLGLVNSLAGNFSAALSFCRQAQELARSAEWKDENLDAICSVAAAEIHYQRGDLRQVEESLNEAMKPIVRGEGWVEIFVRLFWNLARSRLRLSGLDLALAAIDKAEEVAVERSLPRLKHASNIMRVELFTRSGLIESAVAIADRLTGMVQEAAALDHWTWRETNDFHLARARLHVAQGNYAEAMENINLVLATSHGNGSGHYLLAAEVLAVRVTWEDGAYGRSLEFLQSAIARARVHEVTQMFVDEGPEFAAILRAIVRRFGLKVFSADGVDFISRVVGQRALLPGERSPKTRNGKAPSAQGLLSAREREALLLLRKGKSNKEIARDLGLSEATIKFHMKNVFLKLGVNRRSMAIAVSDKLKIN</sequence>
<dbReference type="SUPFAM" id="SSF46894">
    <property type="entry name" value="C-terminal effector domain of the bipartite response regulators"/>
    <property type="match status" value="1"/>
</dbReference>
<keyword evidence="1" id="KW-0805">Transcription regulation</keyword>
<evidence type="ECO:0000313" key="5">
    <source>
        <dbReference type="EMBL" id="MBS3652066.1"/>
    </source>
</evidence>
<dbReference type="PANTHER" id="PTHR44688:SF25">
    <property type="entry name" value="HTH LUXR-TYPE DOMAIN-CONTAINING PROTEIN"/>
    <property type="match status" value="1"/>
</dbReference>
<dbReference type="AlphaFoldDB" id="A0A942E263"/>
<dbReference type="PROSITE" id="PS00622">
    <property type="entry name" value="HTH_LUXR_1"/>
    <property type="match status" value="1"/>
</dbReference>
<dbReference type="PROSITE" id="PS50043">
    <property type="entry name" value="HTH_LUXR_2"/>
    <property type="match status" value="1"/>
</dbReference>
<dbReference type="Gene3D" id="1.25.40.10">
    <property type="entry name" value="Tetratricopeptide repeat domain"/>
    <property type="match status" value="1"/>
</dbReference>
<name>A0A942E263_9HYPH</name>
<feature type="domain" description="HTH luxR-type" evidence="4">
    <location>
        <begin position="817"/>
        <end position="882"/>
    </location>
</feature>
<dbReference type="InterPro" id="IPR059106">
    <property type="entry name" value="WHD_MalT"/>
</dbReference>
<evidence type="ECO:0000313" key="6">
    <source>
        <dbReference type="Proteomes" id="UP000680348"/>
    </source>
</evidence>
<dbReference type="Pfam" id="PF17874">
    <property type="entry name" value="TPR_MalT"/>
    <property type="match status" value="1"/>
</dbReference>
<dbReference type="InterPro" id="IPR019734">
    <property type="entry name" value="TPR_rpt"/>
</dbReference>
<dbReference type="GO" id="GO:0006355">
    <property type="term" value="P:regulation of DNA-templated transcription"/>
    <property type="evidence" value="ECO:0007669"/>
    <property type="project" value="InterPro"/>
</dbReference>
<dbReference type="PRINTS" id="PR00038">
    <property type="entry name" value="HTHLUXR"/>
</dbReference>
<dbReference type="InterPro" id="IPR016032">
    <property type="entry name" value="Sig_transdc_resp-reg_C-effctor"/>
</dbReference>
<keyword evidence="6" id="KW-1185">Reference proteome</keyword>
<evidence type="ECO:0000256" key="3">
    <source>
        <dbReference type="ARBA" id="ARBA00023163"/>
    </source>
</evidence>
<evidence type="ECO:0000256" key="2">
    <source>
        <dbReference type="ARBA" id="ARBA00023125"/>
    </source>
</evidence>
<evidence type="ECO:0000256" key="1">
    <source>
        <dbReference type="ARBA" id="ARBA00023015"/>
    </source>
</evidence>